<evidence type="ECO:0000256" key="8">
    <source>
        <dbReference type="PROSITE-ProRule" id="PRU00330"/>
    </source>
</evidence>
<keyword evidence="7" id="KW-0832">Ubl conjugation</keyword>
<dbReference type="GO" id="GO:0005737">
    <property type="term" value="C:cytoplasm"/>
    <property type="evidence" value="ECO:0007669"/>
    <property type="project" value="UniProtKB-SubCell"/>
</dbReference>
<evidence type="ECO:0000256" key="2">
    <source>
        <dbReference type="ARBA" id="ARBA00004906"/>
    </source>
</evidence>
<dbReference type="GO" id="GO:0019005">
    <property type="term" value="C:SCF ubiquitin ligase complex"/>
    <property type="evidence" value="ECO:0007669"/>
    <property type="project" value="UniProtKB-ARBA"/>
</dbReference>
<dbReference type="PROSITE" id="PS01256">
    <property type="entry name" value="CULLIN_1"/>
    <property type="match status" value="1"/>
</dbReference>
<dbReference type="PROSITE" id="PS50069">
    <property type="entry name" value="CULLIN_2"/>
    <property type="match status" value="1"/>
</dbReference>
<evidence type="ECO:0000256" key="9">
    <source>
        <dbReference type="RuleBase" id="RU003829"/>
    </source>
</evidence>
<feature type="domain" description="Cullin family profile" evidence="11">
    <location>
        <begin position="419"/>
        <end position="648"/>
    </location>
</feature>
<evidence type="ECO:0000256" key="4">
    <source>
        <dbReference type="ARBA" id="ARBA00022490"/>
    </source>
</evidence>
<protein>
    <submittedName>
        <fullName evidence="12">Cullin-domain-containing protein</fullName>
    </submittedName>
</protein>
<keyword evidence="4" id="KW-0963">Cytoplasm</keyword>
<dbReference type="InterPro" id="IPR059120">
    <property type="entry name" value="Cullin-like_AB"/>
</dbReference>
<dbReference type="FunFam" id="4.10.1030.10:FF:000002">
    <property type="entry name" value="cullin homolog 1"/>
    <property type="match status" value="1"/>
</dbReference>
<keyword evidence="13" id="KW-1185">Reference proteome</keyword>
<dbReference type="InterPro" id="IPR036317">
    <property type="entry name" value="Cullin_homology_sf"/>
</dbReference>
<dbReference type="InterPro" id="IPR045093">
    <property type="entry name" value="Cullin"/>
</dbReference>
<comment type="subcellular location">
    <subcellularLocation>
        <location evidence="1">Cytoplasm</location>
    </subcellularLocation>
</comment>
<dbReference type="FunFam" id="1.20.1310.10:FF:000001">
    <property type="entry name" value="Cullin 3"/>
    <property type="match status" value="1"/>
</dbReference>
<dbReference type="InterPro" id="IPR016158">
    <property type="entry name" value="Cullin_homology"/>
</dbReference>
<evidence type="ECO:0000256" key="1">
    <source>
        <dbReference type="ARBA" id="ARBA00004496"/>
    </source>
</evidence>
<keyword evidence="5" id="KW-1017">Isopeptide bond</keyword>
<sequence>MDDPFYSLWNGLRENIEHFMDHVDQGINYQKYMKLYTDVYNYCTGATQSFFDSKRDTTQLIGGKMYNELKSFLERRLEGVYDNSKQHSDENLLKYYSDQWKDYTVAMRTINHIFEYLNRNWIKREVSEGRTYIYDVYNLSLIIWKEKVFFNMKDLLIKCLLRLIEKQRHGEQIPEDLVKNVIDSYTLLGEEKLDDNNSRNVDIPKGVSSFKIYEVYFEKLFIKATEEFYLYESQKFINENSIVDYMKKAKARLEEENQRVDKYLNESSRIPLLKACKDVLIKNHLEPIQDEFTELLQQDRVEDLELLYYLLKYIPNSFDPLCTKFEEYVKQQGLASIEKVAQNPVSKSGSSTPVSSRKEAREKESVNPQAYAEAILAVRKKYIKLIQNSFSNDSKFVASMDKACTEFINKNKICNQKVKSPELLARYCDALLKKSNKIAESSEIEERLKDIITIFQYIEDKDVFQKFYTKMLAKRLVVGTSASEDLEESMISKLKEICGSEYTLKLQKMFQDINVSKTLNDDYNNFKRENDISSAQDFYIMVLSTNCWPLHPPTSPFTVPPELEKQINSFQVFYQKNHNGRKLTWLFHLCKGELKTRFYDKSYIFQVTIYQMAILLSYNKADSYTLSELEDQTGLNKEVILGQLNILCKAKVFLLKSSSSGEKTYVYNPNFKFKKIRVPLNATVRSEQQAENEETRKAIENDRSFLIQAAIVRIMKTRKTLKHVALMDEVISQLKNRFKPRVSDIKKNIDYLLDKEYIERKEGEKDTYNYLA</sequence>
<dbReference type="Proteomes" id="UP000193944">
    <property type="component" value="Unassembled WGS sequence"/>
</dbReference>
<dbReference type="SUPFAM" id="SSF46785">
    <property type="entry name" value="Winged helix' DNA-binding domain"/>
    <property type="match status" value="1"/>
</dbReference>
<comment type="similarity">
    <text evidence="3 8 9">Belongs to the cullin family.</text>
</comment>
<dbReference type="InterPro" id="IPR036388">
    <property type="entry name" value="WH-like_DNA-bd_sf"/>
</dbReference>
<feature type="compositionally biased region" description="Basic and acidic residues" evidence="10">
    <location>
        <begin position="356"/>
        <end position="365"/>
    </location>
</feature>
<dbReference type="InterPro" id="IPR019559">
    <property type="entry name" value="Cullin_neddylation_domain"/>
</dbReference>
<gene>
    <name evidence="12" type="ORF">BCR32DRAFT_295246</name>
</gene>
<evidence type="ECO:0000313" key="13">
    <source>
        <dbReference type="Proteomes" id="UP000193944"/>
    </source>
</evidence>
<evidence type="ECO:0000256" key="3">
    <source>
        <dbReference type="ARBA" id="ARBA00006019"/>
    </source>
</evidence>
<dbReference type="AlphaFoldDB" id="A0A1Y1WX01"/>
<reference evidence="12 13" key="1">
    <citation type="submission" date="2016-08" db="EMBL/GenBank/DDBJ databases">
        <title>A Parts List for Fungal Cellulosomes Revealed by Comparative Genomics.</title>
        <authorList>
            <consortium name="DOE Joint Genome Institute"/>
            <person name="Haitjema C.H."/>
            <person name="Gilmore S.P."/>
            <person name="Henske J.K."/>
            <person name="Solomon K.V."/>
            <person name="De Groot R."/>
            <person name="Kuo A."/>
            <person name="Mondo S.J."/>
            <person name="Salamov A.A."/>
            <person name="Labutti K."/>
            <person name="Zhao Z."/>
            <person name="Chiniquy J."/>
            <person name="Barry K."/>
            <person name="Brewer H.M."/>
            <person name="Purvine S.O."/>
            <person name="Wright A.T."/>
            <person name="Boxma B."/>
            <person name="Van Alen T."/>
            <person name="Hackstein J.H."/>
            <person name="Baker S.E."/>
            <person name="Grigoriev I.V."/>
            <person name="O'Malley M.A."/>
        </authorList>
    </citation>
    <scope>NUCLEOTIDE SEQUENCE [LARGE SCALE GENOMIC DNA]</scope>
    <source>
        <strain evidence="12 13">S4</strain>
    </source>
</reference>
<dbReference type="GO" id="GO:0005634">
    <property type="term" value="C:nucleus"/>
    <property type="evidence" value="ECO:0007669"/>
    <property type="project" value="UniProtKB-ARBA"/>
</dbReference>
<feature type="compositionally biased region" description="Low complexity" evidence="10">
    <location>
        <begin position="344"/>
        <end position="355"/>
    </location>
</feature>
<dbReference type="FunFam" id="1.10.10.10:FF:000014">
    <property type="entry name" value="Cullin 1"/>
    <property type="match status" value="1"/>
</dbReference>
<accession>A0A1Y1WX01</accession>
<dbReference type="Pfam" id="PF26557">
    <property type="entry name" value="Cullin_AB"/>
    <property type="match status" value="1"/>
</dbReference>
<dbReference type="Gene3D" id="4.10.1030.10">
    <property type="entry name" value="Ring Box Chain A, domain 5"/>
    <property type="match status" value="1"/>
</dbReference>
<dbReference type="Gene3D" id="1.10.10.10">
    <property type="entry name" value="Winged helix-like DNA-binding domain superfamily/Winged helix DNA-binding domain"/>
    <property type="match status" value="2"/>
</dbReference>
<dbReference type="SMART" id="SM00884">
    <property type="entry name" value="Cullin_Nedd8"/>
    <property type="match status" value="1"/>
</dbReference>
<dbReference type="EMBL" id="MCFG01000224">
    <property type="protein sequence ID" value="ORX78071.1"/>
    <property type="molecule type" value="Genomic_DNA"/>
</dbReference>
<dbReference type="Pfam" id="PF10557">
    <property type="entry name" value="Cullin_Nedd8"/>
    <property type="match status" value="1"/>
</dbReference>
<name>A0A1Y1WX01_9FUNG</name>
<dbReference type="GO" id="GO:0031625">
    <property type="term" value="F:ubiquitin protein ligase binding"/>
    <property type="evidence" value="ECO:0007669"/>
    <property type="project" value="InterPro"/>
</dbReference>
<comment type="caution">
    <text evidence="12">The sequence shown here is derived from an EMBL/GenBank/DDBJ whole genome shotgun (WGS) entry which is preliminary data.</text>
</comment>
<dbReference type="FunFam" id="3.30.230.130:FF:000003">
    <property type="entry name" value="Cullin 2"/>
    <property type="match status" value="1"/>
</dbReference>
<evidence type="ECO:0000256" key="5">
    <source>
        <dbReference type="ARBA" id="ARBA00022499"/>
    </source>
</evidence>
<dbReference type="InterPro" id="IPR016159">
    <property type="entry name" value="Cullin_repeat-like_dom_sf"/>
</dbReference>
<dbReference type="Gene3D" id="1.20.1310.10">
    <property type="entry name" value="Cullin Repeats"/>
    <property type="match status" value="4"/>
</dbReference>
<evidence type="ECO:0000256" key="6">
    <source>
        <dbReference type="ARBA" id="ARBA00022786"/>
    </source>
</evidence>
<proteinExistence type="inferred from homology"/>
<organism evidence="12 13">
    <name type="scientific">Anaeromyces robustus</name>
    <dbReference type="NCBI Taxonomy" id="1754192"/>
    <lineage>
        <taxon>Eukaryota</taxon>
        <taxon>Fungi</taxon>
        <taxon>Fungi incertae sedis</taxon>
        <taxon>Chytridiomycota</taxon>
        <taxon>Chytridiomycota incertae sedis</taxon>
        <taxon>Neocallimastigomycetes</taxon>
        <taxon>Neocallimastigales</taxon>
        <taxon>Neocallimastigaceae</taxon>
        <taxon>Anaeromyces</taxon>
    </lineage>
</organism>
<dbReference type="InterPro" id="IPR001373">
    <property type="entry name" value="Cullin_N"/>
</dbReference>
<keyword evidence="6" id="KW-0833">Ubl conjugation pathway</keyword>
<dbReference type="SMART" id="SM00182">
    <property type="entry name" value="CULLIN"/>
    <property type="match status" value="1"/>
</dbReference>
<dbReference type="PANTHER" id="PTHR11932">
    <property type="entry name" value="CULLIN"/>
    <property type="match status" value="1"/>
</dbReference>
<dbReference type="OrthoDB" id="27073at2759"/>
<evidence type="ECO:0000259" key="11">
    <source>
        <dbReference type="PROSITE" id="PS50069"/>
    </source>
</evidence>
<dbReference type="SUPFAM" id="SSF75632">
    <property type="entry name" value="Cullin homology domain"/>
    <property type="match status" value="1"/>
</dbReference>
<dbReference type="InterPro" id="IPR016157">
    <property type="entry name" value="Cullin_CS"/>
</dbReference>
<evidence type="ECO:0000313" key="12">
    <source>
        <dbReference type="EMBL" id="ORX78071.1"/>
    </source>
</evidence>
<comment type="pathway">
    <text evidence="2">Protein modification; protein ubiquitination.</text>
</comment>
<dbReference type="FunFam" id="1.20.1310.10:FF:000007">
    <property type="entry name" value="Cullin 1"/>
    <property type="match status" value="1"/>
</dbReference>
<dbReference type="GO" id="GO:0031146">
    <property type="term" value="P:SCF-dependent proteasomal ubiquitin-dependent protein catabolic process"/>
    <property type="evidence" value="ECO:0007669"/>
    <property type="project" value="UniProtKB-ARBA"/>
</dbReference>
<dbReference type="Pfam" id="PF00888">
    <property type="entry name" value="Cullin"/>
    <property type="match status" value="1"/>
</dbReference>
<dbReference type="InterPro" id="IPR036390">
    <property type="entry name" value="WH_DNA-bd_sf"/>
</dbReference>
<reference evidence="12 13" key="2">
    <citation type="submission" date="2016-08" db="EMBL/GenBank/DDBJ databases">
        <title>Pervasive Adenine N6-methylation of Active Genes in Fungi.</title>
        <authorList>
            <consortium name="DOE Joint Genome Institute"/>
            <person name="Mondo S.J."/>
            <person name="Dannebaum R.O."/>
            <person name="Kuo R.C."/>
            <person name="Labutti K."/>
            <person name="Haridas S."/>
            <person name="Kuo A."/>
            <person name="Salamov A."/>
            <person name="Ahrendt S.R."/>
            <person name="Lipzen A."/>
            <person name="Sullivan W."/>
            <person name="Andreopoulos W.B."/>
            <person name="Clum A."/>
            <person name="Lindquist E."/>
            <person name="Daum C."/>
            <person name="Ramamoorthy G.K."/>
            <person name="Gryganskyi A."/>
            <person name="Culley D."/>
            <person name="Magnuson J.K."/>
            <person name="James T.Y."/>
            <person name="O'Malley M.A."/>
            <person name="Stajich J.E."/>
            <person name="Spatafora J.W."/>
            <person name="Visel A."/>
            <person name="Grigoriev I.V."/>
        </authorList>
    </citation>
    <scope>NUCLEOTIDE SEQUENCE [LARGE SCALE GENOMIC DNA]</scope>
    <source>
        <strain evidence="12 13">S4</strain>
    </source>
</reference>
<evidence type="ECO:0000256" key="7">
    <source>
        <dbReference type="ARBA" id="ARBA00022843"/>
    </source>
</evidence>
<dbReference type="SUPFAM" id="SSF74788">
    <property type="entry name" value="Cullin repeat-like"/>
    <property type="match status" value="1"/>
</dbReference>
<evidence type="ECO:0000256" key="10">
    <source>
        <dbReference type="SAM" id="MobiDB-lite"/>
    </source>
</evidence>
<dbReference type="STRING" id="1754192.A0A1Y1WX01"/>
<feature type="region of interest" description="Disordered" evidence="10">
    <location>
        <begin position="344"/>
        <end position="365"/>
    </location>
</feature>
<dbReference type="FunFam" id="1.20.1310.10:FF:000029">
    <property type="entry name" value="Cullin homolog 1"/>
    <property type="match status" value="1"/>
</dbReference>